<dbReference type="EMBL" id="JAVRHO010000006">
    <property type="protein sequence ID" value="MDT0646099.1"/>
    <property type="molecule type" value="Genomic_DNA"/>
</dbReference>
<accession>A0ABU3CIB2</accession>
<dbReference type="Proteomes" id="UP001245285">
    <property type="component" value="Unassembled WGS sequence"/>
</dbReference>
<sequence length="93" mass="11230">MKIKLSGKFRFNLEKQIRYIAKDKPLAARKFKNDLFLEIRKISSNPYSFRKSIYFDNEEVRDLTFKGYCITFRINSTLHLIEVFGFTKYTLFK</sequence>
<dbReference type="Pfam" id="PF05016">
    <property type="entry name" value="ParE_toxin"/>
    <property type="match status" value="1"/>
</dbReference>
<evidence type="ECO:0000313" key="3">
    <source>
        <dbReference type="Proteomes" id="UP001245285"/>
    </source>
</evidence>
<dbReference type="InterPro" id="IPR007712">
    <property type="entry name" value="RelE/ParE_toxin"/>
</dbReference>
<keyword evidence="3" id="KW-1185">Reference proteome</keyword>
<gene>
    <name evidence="2" type="ORF">RM545_05305</name>
</gene>
<name>A0ABU3CIB2_9FLAO</name>
<dbReference type="Gene3D" id="3.30.2310.20">
    <property type="entry name" value="RelE-like"/>
    <property type="match status" value="1"/>
</dbReference>
<comment type="caution">
    <text evidence="2">The sequence shown here is derived from an EMBL/GenBank/DDBJ whole genome shotgun (WGS) entry which is preliminary data.</text>
</comment>
<evidence type="ECO:0000313" key="2">
    <source>
        <dbReference type="EMBL" id="MDT0646099.1"/>
    </source>
</evidence>
<organism evidence="2 3">
    <name type="scientific">Autumnicola lenta</name>
    <dbReference type="NCBI Taxonomy" id="3075593"/>
    <lineage>
        <taxon>Bacteria</taxon>
        <taxon>Pseudomonadati</taxon>
        <taxon>Bacteroidota</taxon>
        <taxon>Flavobacteriia</taxon>
        <taxon>Flavobacteriales</taxon>
        <taxon>Flavobacteriaceae</taxon>
        <taxon>Autumnicola</taxon>
    </lineage>
</organism>
<dbReference type="RefSeq" id="WP_311494280.1">
    <property type="nucleotide sequence ID" value="NZ_JAVRHO010000006.1"/>
</dbReference>
<evidence type="ECO:0000256" key="1">
    <source>
        <dbReference type="ARBA" id="ARBA00022649"/>
    </source>
</evidence>
<dbReference type="InterPro" id="IPR035093">
    <property type="entry name" value="RelE/ParE_toxin_dom_sf"/>
</dbReference>
<proteinExistence type="predicted"/>
<reference evidence="2 3" key="1">
    <citation type="submission" date="2023-09" db="EMBL/GenBank/DDBJ databases">
        <authorList>
            <person name="Rey-Velasco X."/>
        </authorList>
    </citation>
    <scope>NUCLEOTIDE SEQUENCE [LARGE SCALE GENOMIC DNA]</scope>
    <source>
        <strain evidence="2 3">F260</strain>
    </source>
</reference>
<keyword evidence="1" id="KW-1277">Toxin-antitoxin system</keyword>
<protein>
    <submittedName>
        <fullName evidence="2">Type II toxin-antitoxin system RelE/ParE family toxin</fullName>
    </submittedName>
</protein>